<dbReference type="Proteomes" id="UP000026961">
    <property type="component" value="Chromosome 8"/>
</dbReference>
<evidence type="ECO:0000256" key="2">
    <source>
        <dbReference type="ARBA" id="ARBA00006787"/>
    </source>
</evidence>
<dbReference type="PANTHER" id="PTHR10543">
    <property type="entry name" value="BETA-CAROTENE DIOXYGENASE"/>
    <property type="match status" value="1"/>
</dbReference>
<keyword evidence="6" id="KW-0560">Oxidoreductase</keyword>
<evidence type="ECO:0000256" key="3">
    <source>
        <dbReference type="ARBA" id="ARBA00022640"/>
    </source>
</evidence>
<accession>A0A0E0AUR0</accession>
<dbReference type="PANTHER" id="PTHR10543:SF83">
    <property type="entry name" value="OS08G0371608 PROTEIN"/>
    <property type="match status" value="1"/>
</dbReference>
<feature type="binding site" evidence="8">
    <location>
        <position position="368"/>
    </location>
    <ligand>
        <name>Fe cation</name>
        <dbReference type="ChEBI" id="CHEBI:24875"/>
        <note>catalytic</note>
    </ligand>
</feature>
<dbReference type="Pfam" id="PF03055">
    <property type="entry name" value="RPE65"/>
    <property type="match status" value="3"/>
</dbReference>
<comment type="subcellular location">
    <subcellularLocation>
        <location evidence="1">Plastid</location>
        <location evidence="1">Chloroplast</location>
    </subcellularLocation>
</comment>
<evidence type="ECO:0000256" key="1">
    <source>
        <dbReference type="ARBA" id="ARBA00004229"/>
    </source>
</evidence>
<protein>
    <submittedName>
        <fullName evidence="9">Uncharacterized protein</fullName>
    </submittedName>
</protein>
<dbReference type="GO" id="GO:0046872">
    <property type="term" value="F:metal ion binding"/>
    <property type="evidence" value="ECO:0007669"/>
    <property type="project" value="UniProtKB-KW"/>
</dbReference>
<reference evidence="9" key="1">
    <citation type="submission" date="2015-04" db="UniProtKB">
        <authorList>
            <consortium name="EnsemblPlants"/>
        </authorList>
    </citation>
    <scope>IDENTIFICATION</scope>
</reference>
<feature type="binding site" evidence="8">
    <location>
        <position position="276"/>
    </location>
    <ligand>
        <name>Fe cation</name>
        <dbReference type="ChEBI" id="CHEBI:24875"/>
        <note>catalytic</note>
    </ligand>
</feature>
<dbReference type="GO" id="GO:0009570">
    <property type="term" value="C:chloroplast stroma"/>
    <property type="evidence" value="ECO:0007669"/>
    <property type="project" value="TreeGrafter"/>
</dbReference>
<keyword evidence="4 8" id="KW-0479">Metal-binding</keyword>
<reference evidence="9" key="2">
    <citation type="submission" date="2018-05" db="EMBL/GenBank/DDBJ databases">
        <title>OgluRS3 (Oryza glumaepatula Reference Sequence Version 3).</title>
        <authorList>
            <person name="Zhang J."/>
            <person name="Kudrna D."/>
            <person name="Lee S."/>
            <person name="Talag J."/>
            <person name="Welchert J."/>
            <person name="Wing R.A."/>
        </authorList>
    </citation>
    <scope>NUCLEOTIDE SEQUENCE [LARGE SCALE GENOMIC DNA]</scope>
</reference>
<comment type="similarity">
    <text evidence="2">Belongs to the carotenoid oxygenase family.</text>
</comment>
<feature type="binding site" evidence="8">
    <location>
        <position position="325"/>
    </location>
    <ligand>
        <name>Fe cation</name>
        <dbReference type="ChEBI" id="CHEBI:24875"/>
        <note>catalytic</note>
    </ligand>
</feature>
<dbReference type="GO" id="GO:0016121">
    <property type="term" value="P:carotene catabolic process"/>
    <property type="evidence" value="ECO:0007669"/>
    <property type="project" value="TreeGrafter"/>
</dbReference>
<dbReference type="HOGENOM" id="CLU_418209_0_0_1"/>
<evidence type="ECO:0000256" key="6">
    <source>
        <dbReference type="ARBA" id="ARBA00022964"/>
    </source>
</evidence>
<proteinExistence type="inferred from homology"/>
<evidence type="ECO:0000256" key="5">
    <source>
        <dbReference type="ARBA" id="ARBA00022946"/>
    </source>
</evidence>
<evidence type="ECO:0000313" key="9">
    <source>
        <dbReference type="EnsemblPlants" id="OGLUM08G13620.2"/>
    </source>
</evidence>
<evidence type="ECO:0000256" key="7">
    <source>
        <dbReference type="ARBA" id="ARBA00023004"/>
    </source>
</evidence>
<dbReference type="InterPro" id="IPR004294">
    <property type="entry name" value="Carotenoid_Oase"/>
</dbReference>
<keyword evidence="6" id="KW-0223">Dioxygenase</keyword>
<sequence length="709" mass="79114">MVAAASPSMYGGTLQPWLCRRSSTTGTPRPSITRPNATDHFTKCITSNPHFKEFQQQLTTKLGEASAAVTMASSLLLDAFVDSTFTFSHQSLRPTESNFAPVDEIGGRTEIWRIEGTIPDDFPEGVYIRNGSNPLFGALHKVNSIFGQSEDIWVEGEGMLHALYFTKSREGNTWSVSYNNRYVQSDTFNTERDRQRPCFLSAIKGDPLAIIAASILNMLRFGKVFRNMSNTGVFEHAERVFSVAENDIPYEIDLDSLGTLCSWVVDGQWNMPFTAHPKVAPGSGELVIYGFNIVKPFLTIGVVSEDGKKLERKVDLKLERCTYCHEIGVTKMLIDFETESYARIGVMPRHGDADSVIWFDVEPFCTLHLINCFEEDHEVVIRGFRVPGSIITGITLEHTANEEPANQGPSEKSFPRLYEWRLNMKSRAVTVINNKYAGLHHKYAYAQVIDVQGSLEGGCGTVRPKFGGFAKLHLQDNNKPPRFKELQQVLKTKLREVSAAGSSASKKLLDAFVDSIFTFSHQSLRPTESNFAPVEEIGQITNILRIEGAIPEDFPEGVYIRNGPNPLFGALHTVNSIFGQTEDIWVEGEGMLHALYFNKKGEDNTWSISYNNRYVQSDTFRIERDRQKPCFLSSAKGDPIAIFAAMSYVKALSLFSNGTDINAYIYAAEVAPGSGDLVIHGFSFVKPFLTVGVMSGLKKLSMMFENFLM</sequence>
<name>A0A0E0AUR0_9ORYZ</name>
<dbReference type="eggNOG" id="KOG1285">
    <property type="taxonomic scope" value="Eukaryota"/>
</dbReference>
<dbReference type="EnsemblPlants" id="OGLUM08G13620.2">
    <property type="protein sequence ID" value="OGLUM08G13620.2"/>
    <property type="gene ID" value="OGLUM08G13620"/>
</dbReference>
<dbReference type="GO" id="GO:0010436">
    <property type="term" value="F:carotenoid dioxygenase activity"/>
    <property type="evidence" value="ECO:0007669"/>
    <property type="project" value="TreeGrafter"/>
</dbReference>
<evidence type="ECO:0000313" key="10">
    <source>
        <dbReference type="Proteomes" id="UP000026961"/>
    </source>
</evidence>
<dbReference type="STRING" id="40148.A0A0E0AUR0"/>
<keyword evidence="7 8" id="KW-0408">Iron</keyword>
<keyword evidence="3" id="KW-0934">Plastid</keyword>
<evidence type="ECO:0000256" key="4">
    <source>
        <dbReference type="ARBA" id="ARBA00022723"/>
    </source>
</evidence>
<evidence type="ECO:0000256" key="8">
    <source>
        <dbReference type="PIRSR" id="PIRSR604294-1"/>
    </source>
</evidence>
<comment type="cofactor">
    <cofactor evidence="8">
        <name>Fe(2+)</name>
        <dbReference type="ChEBI" id="CHEBI:29033"/>
    </cofactor>
    <text evidence="8">Binds 1 Fe(2+) ion per subunit.</text>
</comment>
<dbReference type="AlphaFoldDB" id="A0A0E0AUR0"/>
<dbReference type="Gramene" id="OGLUM08G13620.2">
    <property type="protein sequence ID" value="OGLUM08G13620.2"/>
    <property type="gene ID" value="OGLUM08G13620"/>
</dbReference>
<keyword evidence="5" id="KW-0809">Transit peptide</keyword>
<organism evidence="9">
    <name type="scientific">Oryza glumipatula</name>
    <dbReference type="NCBI Taxonomy" id="40148"/>
    <lineage>
        <taxon>Eukaryota</taxon>
        <taxon>Viridiplantae</taxon>
        <taxon>Streptophyta</taxon>
        <taxon>Embryophyta</taxon>
        <taxon>Tracheophyta</taxon>
        <taxon>Spermatophyta</taxon>
        <taxon>Magnoliopsida</taxon>
        <taxon>Liliopsida</taxon>
        <taxon>Poales</taxon>
        <taxon>Poaceae</taxon>
        <taxon>BOP clade</taxon>
        <taxon>Oryzoideae</taxon>
        <taxon>Oryzeae</taxon>
        <taxon>Oryzinae</taxon>
        <taxon>Oryza</taxon>
    </lineage>
</organism>
<keyword evidence="10" id="KW-1185">Reference proteome</keyword>